<dbReference type="AlphaFoldDB" id="F6BLP3"/>
<dbReference type="STRING" id="858215.Thexy_1257"/>
<dbReference type="InterPro" id="IPR016195">
    <property type="entry name" value="Pol/histidinol_Pase-like"/>
</dbReference>
<gene>
    <name evidence="2" type="ordered locus">Thexy_1257</name>
</gene>
<dbReference type="SUPFAM" id="SSF89550">
    <property type="entry name" value="PHP domain-like"/>
    <property type="match status" value="1"/>
</dbReference>
<dbReference type="GO" id="GO:0035312">
    <property type="term" value="F:5'-3' DNA exonuclease activity"/>
    <property type="evidence" value="ECO:0007669"/>
    <property type="project" value="TreeGrafter"/>
</dbReference>
<sequence length="271" mass="30964">MFADLHIHTTKSDGTHKPKEVVHLAKKAGLSIIAITDHDTLEGIDEAIHVSKFFDVEIIPGIELNSYDGKQDVHILGYFIDHNNEDFLRRLIEIRDSRISRSKLMIQKLNEIGVNINYDDVLKYTKESYIGRPHIARAIVEAGYSKSVKEAFDRYIGEGQPAYVERYRLHPFESIKMIKNIGGIPVLAHPGLLKDKKIINHLIKNGLKGIEVYHSKHDEKDIEFFKDFAIENNLLITGGSDFHGIDIDGRYLLGTVKLDYKYVLKLKESIK</sequence>
<dbReference type="RefSeq" id="WP_013788032.1">
    <property type="nucleotide sequence ID" value="NC_015555.1"/>
</dbReference>
<organism evidence="2 3">
    <name type="scientific">Thermoanaerobacterium xylanolyticum (strain ATCC 49914 / DSM 7097 / LX-11)</name>
    <dbReference type="NCBI Taxonomy" id="858215"/>
    <lineage>
        <taxon>Bacteria</taxon>
        <taxon>Bacillati</taxon>
        <taxon>Bacillota</taxon>
        <taxon>Clostridia</taxon>
        <taxon>Thermoanaerobacterales</taxon>
        <taxon>Thermoanaerobacteraceae</taxon>
        <taxon>Thermoanaerobacterium</taxon>
    </lineage>
</organism>
<proteinExistence type="predicted"/>
<dbReference type="InterPro" id="IPR052018">
    <property type="entry name" value="PHP_domain"/>
</dbReference>
<dbReference type="InterPro" id="IPR004013">
    <property type="entry name" value="PHP_dom"/>
</dbReference>
<dbReference type="PANTHER" id="PTHR42924:SF3">
    <property type="entry name" value="POLYMERASE_HISTIDINOL PHOSPHATASE N-TERMINAL DOMAIN-CONTAINING PROTEIN"/>
    <property type="match status" value="1"/>
</dbReference>
<dbReference type="InterPro" id="IPR003141">
    <property type="entry name" value="Pol/His_phosphatase_N"/>
</dbReference>
<dbReference type="eggNOG" id="COG0613">
    <property type="taxonomic scope" value="Bacteria"/>
</dbReference>
<evidence type="ECO:0000313" key="2">
    <source>
        <dbReference type="EMBL" id="AEF17290.1"/>
    </source>
</evidence>
<name>F6BLP3_THEXL</name>
<reference evidence="2" key="1">
    <citation type="submission" date="2011-05" db="EMBL/GenBank/DDBJ databases">
        <title>Complete sequence of Thermoanaerobacterium xylanolyticum LX-11.</title>
        <authorList>
            <consortium name="US DOE Joint Genome Institute"/>
            <person name="Lucas S."/>
            <person name="Han J."/>
            <person name="Lapidus A."/>
            <person name="Cheng J.-F."/>
            <person name="Goodwin L."/>
            <person name="Pitluck S."/>
            <person name="Peters L."/>
            <person name="Mikhailova N."/>
            <person name="Lu M."/>
            <person name="Han C."/>
            <person name="Tapia R."/>
            <person name="Land M."/>
            <person name="Hauser L."/>
            <person name="Kyrpides N."/>
            <person name="Ivanova N."/>
            <person name="Pagani I."/>
            <person name="Hemme C."/>
            <person name="Woyke T."/>
        </authorList>
    </citation>
    <scope>NUCLEOTIDE SEQUENCE</scope>
    <source>
        <strain evidence="2">LX-11</strain>
    </source>
</reference>
<dbReference type="PANTHER" id="PTHR42924">
    <property type="entry name" value="EXONUCLEASE"/>
    <property type="match status" value="1"/>
</dbReference>
<dbReference type="Gene3D" id="3.20.20.140">
    <property type="entry name" value="Metal-dependent hydrolases"/>
    <property type="match status" value="1"/>
</dbReference>
<protein>
    <submittedName>
        <fullName evidence="2">PHP domain protein</fullName>
    </submittedName>
</protein>
<feature type="domain" description="Polymerase/histidinol phosphatase N-terminal" evidence="1">
    <location>
        <begin position="3"/>
        <end position="68"/>
    </location>
</feature>
<dbReference type="Proteomes" id="UP000007239">
    <property type="component" value="Chromosome"/>
</dbReference>
<accession>F6BLP3</accession>
<dbReference type="Gene3D" id="1.10.150.650">
    <property type="match status" value="1"/>
</dbReference>
<evidence type="ECO:0000313" key="3">
    <source>
        <dbReference type="Proteomes" id="UP000007239"/>
    </source>
</evidence>
<dbReference type="KEGG" id="txy:Thexy_1257"/>
<dbReference type="Pfam" id="PF02811">
    <property type="entry name" value="PHP"/>
    <property type="match status" value="1"/>
</dbReference>
<evidence type="ECO:0000259" key="1">
    <source>
        <dbReference type="SMART" id="SM00481"/>
    </source>
</evidence>
<dbReference type="CDD" id="cd07438">
    <property type="entry name" value="PHP_HisPPase_AMP"/>
    <property type="match status" value="1"/>
</dbReference>
<dbReference type="EMBL" id="CP002739">
    <property type="protein sequence ID" value="AEF17290.1"/>
    <property type="molecule type" value="Genomic_DNA"/>
</dbReference>
<keyword evidence="3" id="KW-1185">Reference proteome</keyword>
<dbReference type="HOGENOM" id="CLU_067347_1_0_9"/>
<dbReference type="GO" id="GO:0004534">
    <property type="term" value="F:5'-3' RNA exonuclease activity"/>
    <property type="evidence" value="ECO:0007669"/>
    <property type="project" value="TreeGrafter"/>
</dbReference>
<dbReference type="SMART" id="SM00481">
    <property type="entry name" value="POLIIIAc"/>
    <property type="match status" value="1"/>
</dbReference>